<evidence type="ECO:0000313" key="2">
    <source>
        <dbReference type="Proteomes" id="UP000825729"/>
    </source>
</evidence>
<dbReference type="Proteomes" id="UP000825729">
    <property type="component" value="Unassembled WGS sequence"/>
</dbReference>
<gene>
    <name evidence="1" type="ORF">H6P81_008907</name>
</gene>
<name>A0AAV7EJB4_ARIFI</name>
<reference evidence="1 2" key="1">
    <citation type="submission" date="2021-07" db="EMBL/GenBank/DDBJ databases">
        <title>The Aristolochia fimbriata genome: insights into angiosperm evolution, floral development and chemical biosynthesis.</title>
        <authorList>
            <person name="Jiao Y."/>
        </authorList>
    </citation>
    <scope>NUCLEOTIDE SEQUENCE [LARGE SCALE GENOMIC DNA]</scope>
    <source>
        <strain evidence="1">IBCAS-2021</strain>
        <tissue evidence="1">Leaf</tissue>
    </source>
</reference>
<dbReference type="EMBL" id="JAINDJ010000004">
    <property type="protein sequence ID" value="KAG9448942.1"/>
    <property type="molecule type" value="Genomic_DNA"/>
</dbReference>
<evidence type="ECO:0000313" key="1">
    <source>
        <dbReference type="EMBL" id="KAG9448942.1"/>
    </source>
</evidence>
<dbReference type="AlphaFoldDB" id="A0AAV7EJB4"/>
<keyword evidence="2" id="KW-1185">Reference proteome</keyword>
<accession>A0AAV7EJB4</accession>
<protein>
    <submittedName>
        <fullName evidence="1">Uncharacterized protein</fullName>
    </submittedName>
</protein>
<sequence>MNDMSKRMSFSMTLALSTSWVFSEKLEIVVKSCIVKPGQDQILPNTIPHAEMHSDESVALTFSFSVAISIHVNAFGSKIAMGFLVNYSSGMQMMNGYLM</sequence>
<proteinExistence type="predicted"/>
<comment type="caution">
    <text evidence="1">The sequence shown here is derived from an EMBL/GenBank/DDBJ whole genome shotgun (WGS) entry which is preliminary data.</text>
</comment>
<organism evidence="1 2">
    <name type="scientific">Aristolochia fimbriata</name>
    <name type="common">White veined hardy Dutchman's pipe vine</name>
    <dbReference type="NCBI Taxonomy" id="158543"/>
    <lineage>
        <taxon>Eukaryota</taxon>
        <taxon>Viridiplantae</taxon>
        <taxon>Streptophyta</taxon>
        <taxon>Embryophyta</taxon>
        <taxon>Tracheophyta</taxon>
        <taxon>Spermatophyta</taxon>
        <taxon>Magnoliopsida</taxon>
        <taxon>Magnoliidae</taxon>
        <taxon>Piperales</taxon>
        <taxon>Aristolochiaceae</taxon>
        <taxon>Aristolochia</taxon>
    </lineage>
</organism>